<evidence type="ECO:0000256" key="3">
    <source>
        <dbReference type="ARBA" id="ARBA00022448"/>
    </source>
</evidence>
<dbReference type="Pfam" id="PF01547">
    <property type="entry name" value="SBP_bac_1"/>
    <property type="match status" value="1"/>
</dbReference>
<keyword evidence="4" id="KW-0732">Signal</keyword>
<dbReference type="RefSeq" id="WP_092082514.1">
    <property type="nucleotide sequence ID" value="NZ_FMZW01000009.1"/>
</dbReference>
<dbReference type="PANTHER" id="PTHR43649">
    <property type="entry name" value="ARABINOSE-BINDING PROTEIN-RELATED"/>
    <property type="match status" value="1"/>
</dbReference>
<dbReference type="PANTHER" id="PTHR43649:SF34">
    <property type="entry name" value="ABC TRANSPORTER PERIPLASMIC-BINDING PROTEIN YCJN-RELATED"/>
    <property type="match status" value="1"/>
</dbReference>
<sequence>MSHHLISRRQMLAGTAAAGAVGLTGFPARADVNWKKYSGTTLEVILAKGPRGDNLQKYIKEFTELTGIKVESEQIPEQQQRQKCVIELSSGKPSFDVVHLSYHVQKRQFEKAGWLADMSGFLKDPSMTPPDLVESDFSAAGLQYARNDKGQMLSLPWSVDYFILYYNKELFQKKGVEVPKTLEEMAIAAEKLTDPKEGIYGFVGRGLRNANMAMWTNFYLNYGGEFLDAKGNILTDGPEAIEATKLYQRLLTKCAPPGVAGFNWMESMASFTQGRSAMWIDADGWAPPLEDPAASRVVGKVGYTLVPAGPKGKFSSTYGDGVGIAAASKNKEAAYLLCQWVVSRGQGARLLQAGGGVPFRNSIVDDAEVAKGVKTKEWLQSVVDSAKISKLGLPVIIPVAEFRDIVGAALTATLSGADPATELKKAHEQFRPILERSEKA</sequence>
<keyword evidence="3" id="KW-0813">Transport</keyword>
<dbReference type="EMBL" id="FMZW01000009">
    <property type="protein sequence ID" value="SDD24156.1"/>
    <property type="molecule type" value="Genomic_DNA"/>
</dbReference>
<dbReference type="InterPro" id="IPR006059">
    <property type="entry name" value="SBP"/>
</dbReference>
<evidence type="ECO:0000256" key="2">
    <source>
        <dbReference type="ARBA" id="ARBA00008520"/>
    </source>
</evidence>
<name>A0A1G6T6K6_9BRAD</name>
<evidence type="ECO:0000313" key="7">
    <source>
        <dbReference type="Proteomes" id="UP000199245"/>
    </source>
</evidence>
<evidence type="ECO:0000313" key="6">
    <source>
        <dbReference type="EMBL" id="SDD24156.1"/>
    </source>
</evidence>
<comment type="similarity">
    <text evidence="2">Belongs to the bacterial solute-binding protein 1 family.</text>
</comment>
<dbReference type="GO" id="GO:0042597">
    <property type="term" value="C:periplasmic space"/>
    <property type="evidence" value="ECO:0007669"/>
    <property type="project" value="UniProtKB-SubCell"/>
</dbReference>
<evidence type="ECO:0000256" key="4">
    <source>
        <dbReference type="ARBA" id="ARBA00022729"/>
    </source>
</evidence>
<dbReference type="PROSITE" id="PS51318">
    <property type="entry name" value="TAT"/>
    <property type="match status" value="1"/>
</dbReference>
<evidence type="ECO:0000256" key="1">
    <source>
        <dbReference type="ARBA" id="ARBA00004418"/>
    </source>
</evidence>
<dbReference type="SUPFAM" id="SSF53850">
    <property type="entry name" value="Periplasmic binding protein-like II"/>
    <property type="match status" value="1"/>
</dbReference>
<reference evidence="6 7" key="1">
    <citation type="submission" date="2016-10" db="EMBL/GenBank/DDBJ databases">
        <authorList>
            <person name="de Groot N.N."/>
        </authorList>
    </citation>
    <scope>NUCLEOTIDE SEQUENCE [LARGE SCALE GENOMIC DNA]</scope>
    <source>
        <strain evidence="6 7">R5</strain>
    </source>
</reference>
<dbReference type="Proteomes" id="UP000199245">
    <property type="component" value="Unassembled WGS sequence"/>
</dbReference>
<gene>
    <name evidence="6" type="ORF">SAMN05216337_100935</name>
</gene>
<dbReference type="AlphaFoldDB" id="A0A1G6T6K6"/>
<dbReference type="Gene3D" id="3.40.190.10">
    <property type="entry name" value="Periplasmic binding protein-like II"/>
    <property type="match status" value="2"/>
</dbReference>
<keyword evidence="5" id="KW-0574">Periplasm</keyword>
<evidence type="ECO:0000256" key="5">
    <source>
        <dbReference type="ARBA" id="ARBA00022764"/>
    </source>
</evidence>
<protein>
    <submittedName>
        <fullName evidence="6">Carbohydrate ABC transporter substrate-binding protein, CUT1 family</fullName>
    </submittedName>
</protein>
<accession>A0A1G6T6K6</accession>
<proteinExistence type="inferred from homology"/>
<dbReference type="InterPro" id="IPR050490">
    <property type="entry name" value="Bact_solute-bd_prot1"/>
</dbReference>
<dbReference type="CDD" id="cd13585">
    <property type="entry name" value="PBP2_TMBP_like"/>
    <property type="match status" value="1"/>
</dbReference>
<dbReference type="InterPro" id="IPR006311">
    <property type="entry name" value="TAT_signal"/>
</dbReference>
<organism evidence="6 7">
    <name type="scientific">Bradyrhizobium brasilense</name>
    <dbReference type="NCBI Taxonomy" id="1419277"/>
    <lineage>
        <taxon>Bacteria</taxon>
        <taxon>Pseudomonadati</taxon>
        <taxon>Pseudomonadota</taxon>
        <taxon>Alphaproteobacteria</taxon>
        <taxon>Hyphomicrobiales</taxon>
        <taxon>Nitrobacteraceae</taxon>
        <taxon>Bradyrhizobium</taxon>
    </lineage>
</organism>
<comment type="subcellular location">
    <subcellularLocation>
        <location evidence="1">Periplasm</location>
    </subcellularLocation>
</comment>